<keyword evidence="1" id="KW-1133">Transmembrane helix</keyword>
<sequence>MEEIMVGVLQFLLYDATPWVAVIGVTCLGIAMVWMAIARAKEALKKI</sequence>
<name>A0A1I1ZN07_9BURK</name>
<gene>
    <name evidence="2" type="ORF">SAMN04489710_1314</name>
</gene>
<keyword evidence="3" id="KW-1185">Reference proteome</keyword>
<dbReference type="Proteomes" id="UP000199517">
    <property type="component" value="Unassembled WGS sequence"/>
</dbReference>
<dbReference type="STRING" id="32040.SAMN04489710_1314"/>
<keyword evidence="1" id="KW-0472">Membrane</keyword>
<organism evidence="2 3">
    <name type="scientific">Paracidovorax konjaci</name>
    <dbReference type="NCBI Taxonomy" id="32040"/>
    <lineage>
        <taxon>Bacteria</taxon>
        <taxon>Pseudomonadati</taxon>
        <taxon>Pseudomonadota</taxon>
        <taxon>Betaproteobacteria</taxon>
        <taxon>Burkholderiales</taxon>
        <taxon>Comamonadaceae</taxon>
        <taxon>Paracidovorax</taxon>
    </lineage>
</organism>
<dbReference type="EMBL" id="FOMQ01000031">
    <property type="protein sequence ID" value="SFE32738.1"/>
    <property type="molecule type" value="Genomic_DNA"/>
</dbReference>
<keyword evidence="1" id="KW-0812">Transmembrane</keyword>
<evidence type="ECO:0000313" key="2">
    <source>
        <dbReference type="EMBL" id="SFE32738.1"/>
    </source>
</evidence>
<evidence type="ECO:0000256" key="1">
    <source>
        <dbReference type="SAM" id="Phobius"/>
    </source>
</evidence>
<proteinExistence type="predicted"/>
<dbReference type="AlphaFoldDB" id="A0A1I1ZN07"/>
<reference evidence="3" key="1">
    <citation type="submission" date="2016-10" db="EMBL/GenBank/DDBJ databases">
        <authorList>
            <person name="Varghese N."/>
            <person name="Submissions S."/>
        </authorList>
    </citation>
    <scope>NUCLEOTIDE SEQUENCE [LARGE SCALE GENOMIC DNA]</scope>
    <source>
        <strain evidence="3">DSM 7481</strain>
    </source>
</reference>
<feature type="transmembrane region" description="Helical" evidence="1">
    <location>
        <begin position="16"/>
        <end position="37"/>
    </location>
</feature>
<dbReference type="RefSeq" id="WP_175526112.1">
    <property type="nucleotide sequence ID" value="NZ_FOMQ01000031.1"/>
</dbReference>
<evidence type="ECO:0000313" key="3">
    <source>
        <dbReference type="Proteomes" id="UP000199517"/>
    </source>
</evidence>
<protein>
    <submittedName>
        <fullName evidence="2">Uncharacterized protein</fullName>
    </submittedName>
</protein>
<accession>A0A1I1ZN07</accession>